<evidence type="ECO:0000313" key="13">
    <source>
        <dbReference type="EMBL" id="MBE8717615.1"/>
    </source>
</evidence>
<dbReference type="Gene3D" id="1.10.530.10">
    <property type="match status" value="1"/>
</dbReference>
<dbReference type="InterPro" id="IPR013377">
    <property type="entry name" value="FlgJ"/>
</dbReference>
<keyword evidence="13" id="KW-0966">Cell projection</keyword>
<comment type="similarity">
    <text evidence="3">In the N-terminal section; belongs to the FlgJ family.</text>
</comment>
<accession>A0A928YUM3</accession>
<dbReference type="AlphaFoldDB" id="A0A928YUM3"/>
<dbReference type="GO" id="GO:0004040">
    <property type="term" value="F:amidase activity"/>
    <property type="evidence" value="ECO:0007669"/>
    <property type="project" value="InterPro"/>
</dbReference>
<evidence type="ECO:0000256" key="1">
    <source>
        <dbReference type="ARBA" id="ARBA00002954"/>
    </source>
</evidence>
<dbReference type="PRINTS" id="PR01002">
    <property type="entry name" value="FLGFLGJ"/>
</dbReference>
<organism evidence="13 14">
    <name type="scientific">Cellvibrio polysaccharolyticus</name>
    <dbReference type="NCBI Taxonomy" id="2082724"/>
    <lineage>
        <taxon>Bacteria</taxon>
        <taxon>Pseudomonadati</taxon>
        <taxon>Pseudomonadota</taxon>
        <taxon>Gammaproteobacteria</taxon>
        <taxon>Cellvibrionales</taxon>
        <taxon>Cellvibrionaceae</taxon>
        <taxon>Cellvibrio</taxon>
    </lineage>
</organism>
<evidence type="ECO:0000256" key="7">
    <source>
        <dbReference type="ARBA" id="ARBA00022795"/>
    </source>
</evidence>
<dbReference type="GO" id="GO:0016798">
    <property type="term" value="F:hydrolase activity, acting on glycosyl bonds"/>
    <property type="evidence" value="ECO:0007669"/>
    <property type="project" value="UniProtKB-KW"/>
</dbReference>
<dbReference type="NCBIfam" id="TIGR02541">
    <property type="entry name" value="flagell_FlgJ"/>
    <property type="match status" value="1"/>
</dbReference>
<keyword evidence="14" id="KW-1185">Reference proteome</keyword>
<comment type="subcellular location">
    <subcellularLocation>
        <location evidence="2">Periplasm</location>
    </subcellularLocation>
</comment>
<keyword evidence="13" id="KW-0282">Flagellum</keyword>
<sequence>MIPVDNSPILSRNQDAFVDLASLNKVKQKGREDDPAALREVARQFEAVFVQQMLKSMRAANEVFSEDSIFNSSEMQFHQQMYDQQMSLELTRGQGFGLGDAIYRQLQQAHGNVETQPQKLAELPPPIYSRPVIAPMAAPVITASAGGGKTSAADSPQDFIAMLQPHAEKAAAELNTTPDVLLAQAALETGWGKHVIHTSRGENSFNLFNIKAGSSWQGGKVSVNTLEYENGLPGQQRAEFRRYNSYEESFNDYINLLRNNPRYEQVLQAGENTSRYAEALQQAGYATDPRYAAKIKNILQQDVVKTSTALASLDSDVKQP</sequence>
<dbReference type="GO" id="GO:0044780">
    <property type="term" value="P:bacterial-type flagellum assembly"/>
    <property type="evidence" value="ECO:0007669"/>
    <property type="project" value="InterPro"/>
</dbReference>
<gene>
    <name evidence="13" type="ORF">C4F51_10490</name>
</gene>
<dbReference type="RefSeq" id="WP_193909547.1">
    <property type="nucleotide sequence ID" value="NZ_PRDL01000001.1"/>
</dbReference>
<evidence type="ECO:0000256" key="5">
    <source>
        <dbReference type="ARBA" id="ARBA00013433"/>
    </source>
</evidence>
<dbReference type="GO" id="GO:0071555">
    <property type="term" value="P:cell wall organization"/>
    <property type="evidence" value="ECO:0007669"/>
    <property type="project" value="UniProtKB-KW"/>
</dbReference>
<dbReference type="Pfam" id="PF10135">
    <property type="entry name" value="Rod-binding"/>
    <property type="match status" value="1"/>
</dbReference>
<keyword evidence="7" id="KW-1005">Bacterial flagellum biogenesis</keyword>
<dbReference type="Gene3D" id="2.10.70.40">
    <property type="entry name" value="peptidoglycan hydrolase"/>
    <property type="match status" value="1"/>
</dbReference>
<dbReference type="InterPro" id="IPR051056">
    <property type="entry name" value="Glycosyl_Hydrolase_73"/>
</dbReference>
<evidence type="ECO:0000313" key="14">
    <source>
        <dbReference type="Proteomes" id="UP000652567"/>
    </source>
</evidence>
<evidence type="ECO:0000256" key="4">
    <source>
        <dbReference type="ARBA" id="ARBA00007974"/>
    </source>
</evidence>
<dbReference type="InterPro" id="IPR019301">
    <property type="entry name" value="Flagellar_prot_FlgJ_N"/>
</dbReference>
<keyword evidence="6" id="KW-0574">Periplasm</keyword>
<evidence type="ECO:0000256" key="6">
    <source>
        <dbReference type="ARBA" id="ARBA00022764"/>
    </source>
</evidence>
<dbReference type="PANTHER" id="PTHR33308:SF9">
    <property type="entry name" value="PEPTIDOGLYCAN HYDROLASE FLGJ"/>
    <property type="match status" value="1"/>
</dbReference>
<dbReference type="InterPro" id="IPR002901">
    <property type="entry name" value="MGlyc_endo_b_GlcNAc-like_dom"/>
</dbReference>
<dbReference type="SMART" id="SM00047">
    <property type="entry name" value="LYZ2"/>
    <property type="match status" value="1"/>
</dbReference>
<proteinExistence type="inferred from homology"/>
<dbReference type="PANTHER" id="PTHR33308">
    <property type="entry name" value="PEPTIDOGLYCAN HYDROLASE FLGJ"/>
    <property type="match status" value="1"/>
</dbReference>
<dbReference type="Proteomes" id="UP000652567">
    <property type="component" value="Unassembled WGS sequence"/>
</dbReference>
<evidence type="ECO:0000256" key="2">
    <source>
        <dbReference type="ARBA" id="ARBA00004418"/>
    </source>
</evidence>
<keyword evidence="8 13" id="KW-0378">Hydrolase</keyword>
<keyword evidence="13" id="KW-0969">Cilium</keyword>
<comment type="caution">
    <text evidence="13">The sequence shown here is derived from an EMBL/GenBank/DDBJ whole genome shotgun (WGS) entry which is preliminary data.</text>
</comment>
<keyword evidence="10" id="KW-0961">Cell wall biogenesis/degradation</keyword>
<evidence type="ECO:0000256" key="11">
    <source>
        <dbReference type="ARBA" id="ARBA00030835"/>
    </source>
</evidence>
<evidence type="ECO:0000256" key="8">
    <source>
        <dbReference type="ARBA" id="ARBA00022801"/>
    </source>
</evidence>
<evidence type="ECO:0000256" key="3">
    <source>
        <dbReference type="ARBA" id="ARBA00006880"/>
    </source>
</evidence>
<feature type="domain" description="Mannosyl-glycoprotein endo-beta-N-acetylglucosamidase-like" evidence="12">
    <location>
        <begin position="149"/>
        <end position="314"/>
    </location>
</feature>
<reference evidence="13" key="1">
    <citation type="submission" date="2018-07" db="EMBL/GenBank/DDBJ databases">
        <title>Genome assembly of strain Ka43.</title>
        <authorList>
            <person name="Kukolya J."/>
            <person name="Nagy I."/>
            <person name="Horvath B."/>
            <person name="Toth A."/>
        </authorList>
    </citation>
    <scope>NUCLEOTIDE SEQUENCE</scope>
    <source>
        <strain evidence="13">KB43</strain>
    </source>
</reference>
<evidence type="ECO:0000259" key="12">
    <source>
        <dbReference type="SMART" id="SM00047"/>
    </source>
</evidence>
<evidence type="ECO:0000256" key="9">
    <source>
        <dbReference type="ARBA" id="ARBA00023295"/>
    </source>
</evidence>
<dbReference type="Pfam" id="PF01832">
    <property type="entry name" value="Glucosaminidase"/>
    <property type="match status" value="1"/>
</dbReference>
<protein>
    <recommendedName>
        <fullName evidence="5">Peptidoglycan hydrolase FlgJ</fullName>
    </recommendedName>
    <alternativeName>
        <fullName evidence="11">Muramidase FlgJ</fullName>
    </alternativeName>
</protein>
<comment type="function">
    <text evidence="1">Flagellum-specific muramidase which hydrolyzes the peptidoglycan layer to assemble the rod structure in the periplasmic space.</text>
</comment>
<name>A0A928YUM3_9GAMM</name>
<comment type="similarity">
    <text evidence="4">In the C-terminal section; belongs to the glycosyl hydrolase 73 family.</text>
</comment>
<evidence type="ECO:0000256" key="10">
    <source>
        <dbReference type="ARBA" id="ARBA00023316"/>
    </source>
</evidence>
<dbReference type="GO" id="GO:0042597">
    <property type="term" value="C:periplasmic space"/>
    <property type="evidence" value="ECO:0007669"/>
    <property type="project" value="UniProtKB-SubCell"/>
</dbReference>
<keyword evidence="9" id="KW-0326">Glycosidase</keyword>
<dbReference type="EMBL" id="PRDL01000001">
    <property type="protein sequence ID" value="MBE8717615.1"/>
    <property type="molecule type" value="Genomic_DNA"/>
</dbReference>
<dbReference type="GO" id="GO:0071973">
    <property type="term" value="P:bacterial-type flagellum-dependent cell motility"/>
    <property type="evidence" value="ECO:0007669"/>
    <property type="project" value="TreeGrafter"/>
</dbReference>